<organism evidence="9 10">
    <name type="scientific">Turnera subulata</name>
    <dbReference type="NCBI Taxonomy" id="218843"/>
    <lineage>
        <taxon>Eukaryota</taxon>
        <taxon>Viridiplantae</taxon>
        <taxon>Streptophyta</taxon>
        <taxon>Embryophyta</taxon>
        <taxon>Tracheophyta</taxon>
        <taxon>Spermatophyta</taxon>
        <taxon>Magnoliopsida</taxon>
        <taxon>eudicotyledons</taxon>
        <taxon>Gunneridae</taxon>
        <taxon>Pentapetalae</taxon>
        <taxon>rosids</taxon>
        <taxon>fabids</taxon>
        <taxon>Malpighiales</taxon>
        <taxon>Passifloraceae</taxon>
        <taxon>Turnera</taxon>
    </lineage>
</organism>
<keyword evidence="5" id="KW-0804">Transcription</keyword>
<dbReference type="PROSITE" id="PS50090">
    <property type="entry name" value="MYB_LIKE"/>
    <property type="match status" value="1"/>
</dbReference>
<dbReference type="Gene3D" id="1.10.10.60">
    <property type="entry name" value="Homeodomain-like"/>
    <property type="match status" value="1"/>
</dbReference>
<evidence type="ECO:0000256" key="4">
    <source>
        <dbReference type="ARBA" id="ARBA00023125"/>
    </source>
</evidence>
<keyword evidence="2" id="KW-0677">Repeat</keyword>
<name>A0A9Q0GNB6_9ROSI</name>
<dbReference type="EMBL" id="JAKUCV010000002">
    <property type="protein sequence ID" value="KAJ4851634.1"/>
    <property type="molecule type" value="Genomic_DNA"/>
</dbReference>
<protein>
    <recommendedName>
        <fullName evidence="11">HTH myb-type domain-containing protein</fullName>
    </recommendedName>
</protein>
<dbReference type="CDD" id="cd00167">
    <property type="entry name" value="SANT"/>
    <property type="match status" value="1"/>
</dbReference>
<evidence type="ECO:0000256" key="5">
    <source>
        <dbReference type="ARBA" id="ARBA00023163"/>
    </source>
</evidence>
<comment type="subcellular location">
    <subcellularLocation>
        <location evidence="1">Nucleus</location>
    </subcellularLocation>
</comment>
<dbReference type="Proteomes" id="UP001141552">
    <property type="component" value="Unassembled WGS sequence"/>
</dbReference>
<evidence type="ECO:0000256" key="2">
    <source>
        <dbReference type="ARBA" id="ARBA00022737"/>
    </source>
</evidence>
<dbReference type="GO" id="GO:0003677">
    <property type="term" value="F:DNA binding"/>
    <property type="evidence" value="ECO:0007669"/>
    <property type="project" value="UniProtKB-KW"/>
</dbReference>
<keyword evidence="4" id="KW-0238">DNA-binding</keyword>
<evidence type="ECO:0000313" key="9">
    <source>
        <dbReference type="EMBL" id="KAJ4851634.1"/>
    </source>
</evidence>
<dbReference type="SUPFAM" id="SSF46689">
    <property type="entry name" value="Homeodomain-like"/>
    <property type="match status" value="1"/>
</dbReference>
<keyword evidence="10" id="KW-1185">Reference proteome</keyword>
<evidence type="ECO:0008006" key="11">
    <source>
        <dbReference type="Google" id="ProtNLM"/>
    </source>
</evidence>
<sequence length="280" mass="30470">MSLDRWAQIAKHLPGRTDNEVKNFWNSSIKKKLISHDVPPLATFSDSLNQNGPEEAFFSLKANPNLILSAHHDHQLYFPSPSSMLQSIGQAAADIKLNQPNVYNLDLPHLTVPPMIQPVLLNNNPSSFDQMWSLPYASHLDPNQEEQTALSNGASSAQYSIGDHKGISADQGILMMPYENQAMVSMMPKLCEVIEGNVCSILPSSISHQAGSVDDQLSRLPCFPSGPYNPTEPQVPANQMEYIDAIISSLPSSSSSSSPLSAISNGQFVANPNITSSWDA</sequence>
<feature type="domain" description="HTH myb-type" evidence="8">
    <location>
        <begin position="1"/>
        <end position="33"/>
    </location>
</feature>
<comment type="caution">
    <text evidence="9">The sequence shown here is derived from an EMBL/GenBank/DDBJ whole genome shotgun (WGS) entry which is preliminary data.</text>
</comment>
<proteinExistence type="predicted"/>
<dbReference type="InterPro" id="IPR009057">
    <property type="entry name" value="Homeodomain-like_sf"/>
</dbReference>
<evidence type="ECO:0000256" key="1">
    <source>
        <dbReference type="ARBA" id="ARBA00004123"/>
    </source>
</evidence>
<dbReference type="InterPro" id="IPR017930">
    <property type="entry name" value="Myb_dom"/>
</dbReference>
<dbReference type="AlphaFoldDB" id="A0A9Q0GNB6"/>
<dbReference type="InterPro" id="IPR051953">
    <property type="entry name" value="Plant_SW-associated_TFs"/>
</dbReference>
<evidence type="ECO:0000256" key="6">
    <source>
        <dbReference type="ARBA" id="ARBA00023242"/>
    </source>
</evidence>
<reference evidence="9" key="1">
    <citation type="submission" date="2022-02" db="EMBL/GenBank/DDBJ databases">
        <authorList>
            <person name="Henning P.M."/>
            <person name="McCubbin A.G."/>
            <person name="Shore J.S."/>
        </authorList>
    </citation>
    <scope>NUCLEOTIDE SEQUENCE</scope>
    <source>
        <strain evidence="9">F60SS</strain>
        <tissue evidence="9">Leaves</tissue>
    </source>
</reference>
<dbReference type="OrthoDB" id="2143914at2759"/>
<accession>A0A9Q0GNB6</accession>
<dbReference type="InterPro" id="IPR001005">
    <property type="entry name" value="SANT/Myb"/>
</dbReference>
<dbReference type="PROSITE" id="PS51294">
    <property type="entry name" value="HTH_MYB"/>
    <property type="match status" value="1"/>
</dbReference>
<evidence type="ECO:0000313" key="10">
    <source>
        <dbReference type="Proteomes" id="UP001141552"/>
    </source>
</evidence>
<dbReference type="PANTHER" id="PTHR47997">
    <property type="entry name" value="MYB DOMAIN PROTEIN 55"/>
    <property type="match status" value="1"/>
</dbReference>
<gene>
    <name evidence="9" type="ORF">Tsubulata_028726</name>
</gene>
<keyword evidence="6" id="KW-0539">Nucleus</keyword>
<evidence type="ECO:0000259" key="8">
    <source>
        <dbReference type="PROSITE" id="PS51294"/>
    </source>
</evidence>
<dbReference type="GO" id="GO:0005634">
    <property type="term" value="C:nucleus"/>
    <property type="evidence" value="ECO:0007669"/>
    <property type="project" value="UniProtKB-SubCell"/>
</dbReference>
<evidence type="ECO:0000256" key="3">
    <source>
        <dbReference type="ARBA" id="ARBA00023015"/>
    </source>
</evidence>
<keyword evidence="3" id="KW-0805">Transcription regulation</keyword>
<dbReference type="PANTHER" id="PTHR47997:SF87">
    <property type="entry name" value="TRANSCRIPTION FACTOR MYB26"/>
    <property type="match status" value="1"/>
</dbReference>
<dbReference type="Pfam" id="PF00249">
    <property type="entry name" value="Myb_DNA-binding"/>
    <property type="match status" value="1"/>
</dbReference>
<reference evidence="9" key="2">
    <citation type="journal article" date="2023" name="Plants (Basel)">
        <title>Annotation of the Turnera subulata (Passifloraceae) Draft Genome Reveals the S-Locus Evolved after the Divergence of Turneroideae from Passifloroideae in a Stepwise Manner.</title>
        <authorList>
            <person name="Henning P.M."/>
            <person name="Roalson E.H."/>
            <person name="Mir W."/>
            <person name="McCubbin A.G."/>
            <person name="Shore J.S."/>
        </authorList>
    </citation>
    <scope>NUCLEOTIDE SEQUENCE</scope>
    <source>
        <strain evidence="9">F60SS</strain>
    </source>
</reference>
<feature type="domain" description="Myb-like" evidence="7">
    <location>
        <begin position="1"/>
        <end position="29"/>
    </location>
</feature>
<evidence type="ECO:0000259" key="7">
    <source>
        <dbReference type="PROSITE" id="PS50090"/>
    </source>
</evidence>